<reference evidence="1" key="1">
    <citation type="journal article" date="2020" name="Nature">
        <title>Giant virus diversity and host interactions through global metagenomics.</title>
        <authorList>
            <person name="Schulz F."/>
            <person name="Roux S."/>
            <person name="Paez-Espino D."/>
            <person name="Jungbluth S."/>
            <person name="Walsh D.A."/>
            <person name="Denef V.J."/>
            <person name="McMahon K.D."/>
            <person name="Konstantinidis K.T."/>
            <person name="Eloe-Fadrosh E.A."/>
            <person name="Kyrpides N.C."/>
            <person name="Woyke T."/>
        </authorList>
    </citation>
    <scope>NUCLEOTIDE SEQUENCE</scope>
    <source>
        <strain evidence="1">GVMAG-S-1016713-123</strain>
    </source>
</reference>
<organism evidence="1">
    <name type="scientific">viral metagenome</name>
    <dbReference type="NCBI Taxonomy" id="1070528"/>
    <lineage>
        <taxon>unclassified sequences</taxon>
        <taxon>metagenomes</taxon>
        <taxon>organismal metagenomes</taxon>
    </lineage>
</organism>
<sequence>MKSQLFFIEPKLDMVVTFLNDIESYGANKYTITPVTYKQAEYHNKISPFVNTIRPYYHKSKLHYLDNINYKRLLTIVRQLCRHLHIYYKSELKYIGSSYFINYHIYINDYPLIK</sequence>
<proteinExistence type="predicted"/>
<protein>
    <submittedName>
        <fullName evidence="1">Uncharacterized protein</fullName>
    </submittedName>
</protein>
<accession>A0A6C0LUU4</accession>
<evidence type="ECO:0000313" key="1">
    <source>
        <dbReference type="EMBL" id="QHU34193.1"/>
    </source>
</evidence>
<dbReference type="AlphaFoldDB" id="A0A6C0LUU4"/>
<dbReference type="EMBL" id="MN740567">
    <property type="protein sequence ID" value="QHU34193.1"/>
    <property type="molecule type" value="Genomic_DNA"/>
</dbReference>
<name>A0A6C0LUU4_9ZZZZ</name>